<keyword evidence="2" id="KW-1185">Reference proteome</keyword>
<dbReference type="EMBL" id="JACXVP010000002">
    <property type="protein sequence ID" value="KAG5620398.1"/>
    <property type="molecule type" value="Genomic_DNA"/>
</dbReference>
<gene>
    <name evidence="1" type="ORF">H5410_005616</name>
</gene>
<name>A0A9J6A6W4_SOLCO</name>
<reference evidence="1 2" key="1">
    <citation type="submission" date="2020-09" db="EMBL/GenBank/DDBJ databases">
        <title>De no assembly of potato wild relative species, Solanum commersonii.</title>
        <authorList>
            <person name="Cho K."/>
        </authorList>
    </citation>
    <scope>NUCLEOTIDE SEQUENCE [LARGE SCALE GENOMIC DNA]</scope>
    <source>
        <strain evidence="1">LZ3.2</strain>
        <tissue evidence="1">Leaf</tissue>
    </source>
</reference>
<proteinExistence type="predicted"/>
<protein>
    <submittedName>
        <fullName evidence="1">Uncharacterized protein</fullName>
    </submittedName>
</protein>
<dbReference type="Proteomes" id="UP000824120">
    <property type="component" value="Chromosome 2"/>
</dbReference>
<evidence type="ECO:0000313" key="1">
    <source>
        <dbReference type="EMBL" id="KAG5620398.1"/>
    </source>
</evidence>
<comment type="caution">
    <text evidence="1">The sequence shown here is derived from an EMBL/GenBank/DDBJ whole genome shotgun (WGS) entry which is preliminary data.</text>
</comment>
<sequence length="117" mass="12273">MVWLRTLVETGLSPRHPANAAFAQPLSQALVLAPTPSLNLVWSASTSTLARDLPGGIGGSRPPVVGSRSGANSYCGSTGLKRRANYIPTLGDNLKTLDENLMALTFSQDGPQQRGQG</sequence>
<organism evidence="1 2">
    <name type="scientific">Solanum commersonii</name>
    <name type="common">Commerson's wild potato</name>
    <name type="synonym">Commerson's nightshade</name>
    <dbReference type="NCBI Taxonomy" id="4109"/>
    <lineage>
        <taxon>Eukaryota</taxon>
        <taxon>Viridiplantae</taxon>
        <taxon>Streptophyta</taxon>
        <taxon>Embryophyta</taxon>
        <taxon>Tracheophyta</taxon>
        <taxon>Spermatophyta</taxon>
        <taxon>Magnoliopsida</taxon>
        <taxon>eudicotyledons</taxon>
        <taxon>Gunneridae</taxon>
        <taxon>Pentapetalae</taxon>
        <taxon>asterids</taxon>
        <taxon>lamiids</taxon>
        <taxon>Solanales</taxon>
        <taxon>Solanaceae</taxon>
        <taxon>Solanoideae</taxon>
        <taxon>Solaneae</taxon>
        <taxon>Solanum</taxon>
    </lineage>
</organism>
<evidence type="ECO:0000313" key="2">
    <source>
        <dbReference type="Proteomes" id="UP000824120"/>
    </source>
</evidence>
<dbReference type="AlphaFoldDB" id="A0A9J6A6W4"/>
<accession>A0A9J6A6W4</accession>